<name>A0AAW0QSS5_9PEZI</name>
<protein>
    <submittedName>
        <fullName evidence="1">Uncharacterized protein</fullName>
    </submittedName>
</protein>
<gene>
    <name evidence="1" type="ORF">PG999_011187</name>
</gene>
<evidence type="ECO:0000313" key="1">
    <source>
        <dbReference type="EMBL" id="KAK8100813.1"/>
    </source>
</evidence>
<comment type="caution">
    <text evidence="1">The sequence shown here is derived from an EMBL/GenBank/DDBJ whole genome shotgun (WGS) entry which is preliminary data.</text>
</comment>
<sequence>MTTKQSLCSSMALEGQAESLGRSIRIQTSFDHVCLARILTFAYNANIRKSCQISTPVLDFAKDPLLDLKYGKDDQKEELNKGRAYLQGQHDPEYETIFTAILAITFIATPHRGTHLAETLNRILKSRMITNSKHYVKTEPTWWL</sequence>
<dbReference type="AlphaFoldDB" id="A0AAW0QSS5"/>
<accession>A0AAW0QSS5</accession>
<dbReference type="EMBL" id="JAQQWP010000009">
    <property type="protein sequence ID" value="KAK8100813.1"/>
    <property type="molecule type" value="Genomic_DNA"/>
</dbReference>
<reference evidence="1 2" key="1">
    <citation type="submission" date="2023-01" db="EMBL/GenBank/DDBJ databases">
        <title>Analysis of 21 Apiospora genomes using comparative genomics revels a genus with tremendous synthesis potential of carbohydrate active enzymes and secondary metabolites.</title>
        <authorList>
            <person name="Sorensen T."/>
        </authorList>
    </citation>
    <scope>NUCLEOTIDE SEQUENCE [LARGE SCALE GENOMIC DNA]</scope>
    <source>
        <strain evidence="1 2">CBS 117206</strain>
    </source>
</reference>
<organism evidence="1 2">
    <name type="scientific">Apiospora kogelbergensis</name>
    <dbReference type="NCBI Taxonomy" id="1337665"/>
    <lineage>
        <taxon>Eukaryota</taxon>
        <taxon>Fungi</taxon>
        <taxon>Dikarya</taxon>
        <taxon>Ascomycota</taxon>
        <taxon>Pezizomycotina</taxon>
        <taxon>Sordariomycetes</taxon>
        <taxon>Xylariomycetidae</taxon>
        <taxon>Amphisphaeriales</taxon>
        <taxon>Apiosporaceae</taxon>
        <taxon>Apiospora</taxon>
    </lineage>
</organism>
<keyword evidence="2" id="KW-1185">Reference proteome</keyword>
<evidence type="ECO:0000313" key="2">
    <source>
        <dbReference type="Proteomes" id="UP001392437"/>
    </source>
</evidence>
<proteinExistence type="predicted"/>
<dbReference type="Proteomes" id="UP001392437">
    <property type="component" value="Unassembled WGS sequence"/>
</dbReference>